<proteinExistence type="predicted"/>
<dbReference type="Proteomes" id="UP000807115">
    <property type="component" value="Chromosome 6"/>
</dbReference>
<dbReference type="AlphaFoldDB" id="A0A921QQ01"/>
<dbReference type="EMBL" id="CM027685">
    <property type="protein sequence ID" value="KAG0526144.1"/>
    <property type="molecule type" value="Genomic_DNA"/>
</dbReference>
<name>A0A921QQ01_SORBI</name>
<keyword evidence="1" id="KW-1133">Transmembrane helix</keyword>
<sequence length="63" mass="7014">MLCGWNLLLIMRFEVVLPLSLIISSFACLLRVSIACDDILLLLSTCPIPMITLAYTLVVCSHF</sequence>
<feature type="transmembrane region" description="Helical" evidence="1">
    <location>
        <begin position="15"/>
        <end position="32"/>
    </location>
</feature>
<organism evidence="2 3">
    <name type="scientific">Sorghum bicolor</name>
    <name type="common">Sorghum</name>
    <name type="synonym">Sorghum vulgare</name>
    <dbReference type="NCBI Taxonomy" id="4558"/>
    <lineage>
        <taxon>Eukaryota</taxon>
        <taxon>Viridiplantae</taxon>
        <taxon>Streptophyta</taxon>
        <taxon>Embryophyta</taxon>
        <taxon>Tracheophyta</taxon>
        <taxon>Spermatophyta</taxon>
        <taxon>Magnoliopsida</taxon>
        <taxon>Liliopsida</taxon>
        <taxon>Poales</taxon>
        <taxon>Poaceae</taxon>
        <taxon>PACMAD clade</taxon>
        <taxon>Panicoideae</taxon>
        <taxon>Andropogonodae</taxon>
        <taxon>Andropogoneae</taxon>
        <taxon>Sorghinae</taxon>
        <taxon>Sorghum</taxon>
    </lineage>
</organism>
<reference evidence="2" key="1">
    <citation type="journal article" date="2019" name="BMC Genomics">
        <title>A new reference genome for Sorghum bicolor reveals high levels of sequence similarity between sweet and grain genotypes: implications for the genetics of sugar metabolism.</title>
        <authorList>
            <person name="Cooper E.A."/>
            <person name="Brenton Z.W."/>
            <person name="Flinn B.S."/>
            <person name="Jenkins J."/>
            <person name="Shu S."/>
            <person name="Flowers D."/>
            <person name="Luo F."/>
            <person name="Wang Y."/>
            <person name="Xia P."/>
            <person name="Barry K."/>
            <person name="Daum C."/>
            <person name="Lipzen A."/>
            <person name="Yoshinaga Y."/>
            <person name="Schmutz J."/>
            <person name="Saski C."/>
            <person name="Vermerris W."/>
            <person name="Kresovich S."/>
        </authorList>
    </citation>
    <scope>NUCLEOTIDE SEQUENCE</scope>
</reference>
<evidence type="ECO:0000313" key="2">
    <source>
        <dbReference type="EMBL" id="KAG0526144.1"/>
    </source>
</evidence>
<gene>
    <name evidence="2" type="ORF">BDA96_06G120200</name>
</gene>
<evidence type="ECO:0000256" key="1">
    <source>
        <dbReference type="SAM" id="Phobius"/>
    </source>
</evidence>
<comment type="caution">
    <text evidence="2">The sequence shown here is derived from an EMBL/GenBank/DDBJ whole genome shotgun (WGS) entry which is preliminary data.</text>
</comment>
<accession>A0A921QQ01</accession>
<evidence type="ECO:0000313" key="3">
    <source>
        <dbReference type="Proteomes" id="UP000807115"/>
    </source>
</evidence>
<reference evidence="2" key="2">
    <citation type="submission" date="2020-10" db="EMBL/GenBank/DDBJ databases">
        <authorList>
            <person name="Cooper E.A."/>
            <person name="Brenton Z.W."/>
            <person name="Flinn B.S."/>
            <person name="Jenkins J."/>
            <person name="Shu S."/>
            <person name="Flowers D."/>
            <person name="Luo F."/>
            <person name="Wang Y."/>
            <person name="Xia P."/>
            <person name="Barry K."/>
            <person name="Daum C."/>
            <person name="Lipzen A."/>
            <person name="Yoshinaga Y."/>
            <person name="Schmutz J."/>
            <person name="Saski C."/>
            <person name="Vermerris W."/>
            <person name="Kresovich S."/>
        </authorList>
    </citation>
    <scope>NUCLEOTIDE SEQUENCE</scope>
</reference>
<keyword evidence="1" id="KW-0812">Transmembrane</keyword>
<protein>
    <submittedName>
        <fullName evidence="2">Uncharacterized protein</fullName>
    </submittedName>
</protein>
<keyword evidence="1" id="KW-0472">Membrane</keyword>
<feature type="transmembrane region" description="Helical" evidence="1">
    <location>
        <begin position="39"/>
        <end position="58"/>
    </location>
</feature>